<dbReference type="InterPro" id="IPR001734">
    <property type="entry name" value="Na/solute_symporter"/>
</dbReference>
<reference evidence="15" key="1">
    <citation type="submission" date="2019-11" db="EMBL/GenBank/DDBJ databases">
        <authorList>
            <person name="Feng L."/>
        </authorList>
    </citation>
    <scope>NUCLEOTIDE SEQUENCE</scope>
    <source>
        <strain evidence="15">CsymbiosumLFYP84</strain>
    </source>
</reference>
<keyword evidence="3 14" id="KW-0813">Transport</keyword>
<dbReference type="RefSeq" id="WP_156684842.1">
    <property type="nucleotide sequence ID" value="NZ_CACRUA010000046.1"/>
</dbReference>
<dbReference type="PANTHER" id="PTHR48086">
    <property type="entry name" value="SODIUM/PROLINE SYMPORTER-RELATED"/>
    <property type="match status" value="1"/>
</dbReference>
<feature type="transmembrane region" description="Helical" evidence="14">
    <location>
        <begin position="390"/>
        <end position="410"/>
    </location>
</feature>
<dbReference type="GO" id="GO:0015824">
    <property type="term" value="P:proline transport"/>
    <property type="evidence" value="ECO:0007669"/>
    <property type="project" value="UniProtKB-UniRule"/>
</dbReference>
<sequence length="533" mass="57438">MKIQNLGQAMGIEIPLIVPVVLIIYMIAILAIGLWSARKVKNSEDWFVGGRSMGPWITALAHGSSSLGGGMYIAGPQYGWEAGASALWAAPGDVFGPLLNFGILARRMRRYTEKAKTLTISEFFGHRYYSRGVRNFSVVILVIAMLISLVVEYMAMGVLVSAVTGWSFVVSLIFGCAVILIYTGAGGYLAVAYTDFAQSILMVLGMLILIPVCIASVGGLEGMNAGLYAINEGLPTLWREDYYLKGAPLLIAGMALVYFIGYMGQPHLILKTVAIKDEKSIRLVPMIGAVFGFLLAFGVYTLGCVGRVVYPDISMLPGGNAEYVLPMLALTKLPSFLAGLLLAGACSAVMSTASGLLLVIGSAIGNDLYRNSVSGKKASEEQVMKVTRMSTYLLGIVSVAMCFIPIFQLGVYQLTWIAWSVLSPAFIPCIVGGLYWKRGTKEGAYAAMISGSLVGAFWYYLLQERTNIHTFFAALVIAIIAYIVVSLRTQKPPKEIEDYISYAGAYEDTEQDTSVKSGIVMDSGQLALVLAGR</sequence>
<gene>
    <name evidence="15" type="primary">putP_4</name>
    <name evidence="15" type="ORF">CSLFYP84_03449</name>
</gene>
<comment type="subcellular location">
    <subcellularLocation>
        <location evidence="1 14">Cell membrane</location>
        <topology evidence="1 14">Multi-pass membrane protein</topology>
    </subcellularLocation>
</comment>
<evidence type="ECO:0000256" key="12">
    <source>
        <dbReference type="ARBA" id="ARBA00033708"/>
    </source>
</evidence>
<dbReference type="AlphaFoldDB" id="A0A6N3H320"/>
<evidence type="ECO:0000256" key="10">
    <source>
        <dbReference type="ARBA" id="ARBA00023136"/>
    </source>
</evidence>
<dbReference type="PANTHER" id="PTHR48086:SF3">
    <property type="entry name" value="SODIUM_PROLINE SYMPORTER"/>
    <property type="match status" value="1"/>
</dbReference>
<evidence type="ECO:0000256" key="1">
    <source>
        <dbReference type="ARBA" id="ARBA00004651"/>
    </source>
</evidence>
<feature type="transmembrane region" description="Helical" evidence="14">
    <location>
        <begin position="242"/>
        <end position="262"/>
    </location>
</feature>
<evidence type="ECO:0000256" key="8">
    <source>
        <dbReference type="ARBA" id="ARBA00023053"/>
    </source>
</evidence>
<dbReference type="CDD" id="cd11475">
    <property type="entry name" value="SLC5sbd_PutP"/>
    <property type="match status" value="1"/>
</dbReference>
<evidence type="ECO:0000256" key="5">
    <source>
        <dbReference type="ARBA" id="ARBA00022692"/>
    </source>
</evidence>
<feature type="transmembrane region" description="Helical" evidence="14">
    <location>
        <begin position="336"/>
        <end position="369"/>
    </location>
</feature>
<feature type="transmembrane region" description="Helical" evidence="14">
    <location>
        <begin position="443"/>
        <end position="462"/>
    </location>
</feature>
<keyword evidence="5 14" id="KW-0812">Transmembrane</keyword>
<feature type="transmembrane region" description="Helical" evidence="14">
    <location>
        <begin position="16"/>
        <end position="35"/>
    </location>
</feature>
<keyword evidence="6 14" id="KW-0769">Symport</keyword>
<feature type="transmembrane region" description="Helical" evidence="14">
    <location>
        <begin position="416"/>
        <end position="436"/>
    </location>
</feature>
<evidence type="ECO:0000256" key="13">
    <source>
        <dbReference type="RuleBase" id="RU362091"/>
    </source>
</evidence>
<feature type="transmembrane region" description="Helical" evidence="14">
    <location>
        <begin position="136"/>
        <end position="160"/>
    </location>
</feature>
<feature type="transmembrane region" description="Helical" evidence="14">
    <location>
        <begin position="203"/>
        <end position="230"/>
    </location>
</feature>
<dbReference type="InterPro" id="IPR011851">
    <property type="entry name" value="Na/Pro_symporter"/>
</dbReference>
<keyword evidence="11 14" id="KW-0739">Sodium transport</keyword>
<dbReference type="GO" id="GO:0005886">
    <property type="term" value="C:plasma membrane"/>
    <property type="evidence" value="ECO:0007669"/>
    <property type="project" value="UniProtKB-SubCell"/>
</dbReference>
<feature type="transmembrane region" description="Helical" evidence="14">
    <location>
        <begin position="468"/>
        <end position="487"/>
    </location>
</feature>
<dbReference type="GO" id="GO:0031402">
    <property type="term" value="F:sodium ion binding"/>
    <property type="evidence" value="ECO:0007669"/>
    <property type="project" value="UniProtKB-UniRule"/>
</dbReference>
<evidence type="ECO:0000256" key="14">
    <source>
        <dbReference type="RuleBase" id="RU366012"/>
    </source>
</evidence>
<keyword evidence="14" id="KW-0029">Amino-acid transport</keyword>
<dbReference type="InterPro" id="IPR050277">
    <property type="entry name" value="Sodium:Solute_Symporter"/>
</dbReference>
<keyword evidence="9 14" id="KW-0406">Ion transport</keyword>
<evidence type="ECO:0000256" key="2">
    <source>
        <dbReference type="ARBA" id="ARBA00006434"/>
    </source>
</evidence>
<dbReference type="Pfam" id="PF00474">
    <property type="entry name" value="SSF"/>
    <property type="match status" value="1"/>
</dbReference>
<evidence type="ECO:0000256" key="3">
    <source>
        <dbReference type="ARBA" id="ARBA00022448"/>
    </source>
</evidence>
<keyword evidence="7 14" id="KW-1133">Transmembrane helix</keyword>
<evidence type="ECO:0000256" key="7">
    <source>
        <dbReference type="ARBA" id="ARBA00022989"/>
    </source>
</evidence>
<name>A0A6N3H320_CLOSY</name>
<dbReference type="InterPro" id="IPR038377">
    <property type="entry name" value="Na/Glc_symporter_sf"/>
</dbReference>
<comment type="similarity">
    <text evidence="2 13">Belongs to the sodium:solute symporter (SSF) (TC 2.A.21) family.</text>
</comment>
<keyword evidence="4 14" id="KW-1003">Cell membrane</keyword>
<keyword evidence="10 14" id="KW-0472">Membrane</keyword>
<dbReference type="NCBIfam" id="TIGR00813">
    <property type="entry name" value="sss"/>
    <property type="match status" value="1"/>
</dbReference>
<feature type="transmembrane region" description="Helical" evidence="14">
    <location>
        <begin position="283"/>
        <end position="310"/>
    </location>
</feature>
<evidence type="ECO:0000256" key="11">
    <source>
        <dbReference type="ARBA" id="ARBA00023201"/>
    </source>
</evidence>
<evidence type="ECO:0000256" key="9">
    <source>
        <dbReference type="ARBA" id="ARBA00023065"/>
    </source>
</evidence>
<feature type="transmembrane region" description="Helical" evidence="14">
    <location>
        <begin position="86"/>
        <end position="105"/>
    </location>
</feature>
<keyword evidence="8 14" id="KW-0915">Sodium</keyword>
<organism evidence="15">
    <name type="scientific">Clostridium symbiosum</name>
    <name type="common">Bacteroides symbiosus</name>
    <dbReference type="NCBI Taxonomy" id="1512"/>
    <lineage>
        <taxon>Bacteria</taxon>
        <taxon>Bacillati</taxon>
        <taxon>Bacillota</taxon>
        <taxon>Clostridia</taxon>
        <taxon>Lachnospirales</taxon>
        <taxon>Lachnospiraceae</taxon>
        <taxon>Otoolea</taxon>
    </lineage>
</organism>
<protein>
    <recommendedName>
        <fullName evidence="14">Sodium/proline symporter</fullName>
    </recommendedName>
    <alternativeName>
        <fullName evidence="14">Proline permease</fullName>
    </alternativeName>
</protein>
<dbReference type="Gene3D" id="1.20.1730.10">
    <property type="entry name" value="Sodium/glucose cotransporter"/>
    <property type="match status" value="1"/>
</dbReference>
<feature type="transmembrane region" description="Helical" evidence="14">
    <location>
        <begin position="166"/>
        <end position="191"/>
    </location>
</feature>
<proteinExistence type="inferred from homology"/>
<comment type="catalytic activity">
    <reaction evidence="12">
        <text>L-proline(in) + Na(+)(in) = L-proline(out) + Na(+)(out)</text>
        <dbReference type="Rhea" id="RHEA:28967"/>
        <dbReference type="ChEBI" id="CHEBI:29101"/>
        <dbReference type="ChEBI" id="CHEBI:60039"/>
    </reaction>
</comment>
<evidence type="ECO:0000256" key="4">
    <source>
        <dbReference type="ARBA" id="ARBA00022475"/>
    </source>
</evidence>
<comment type="function">
    <text evidence="14">Catalyzes the sodium-dependent uptake of extracellular L-proline.</text>
</comment>
<evidence type="ECO:0000256" key="6">
    <source>
        <dbReference type="ARBA" id="ARBA00022847"/>
    </source>
</evidence>
<dbReference type="PROSITE" id="PS50283">
    <property type="entry name" value="NA_SOLUT_SYMP_3"/>
    <property type="match status" value="1"/>
</dbReference>
<dbReference type="EMBL" id="CACRUA010000046">
    <property type="protein sequence ID" value="VYU70681.1"/>
    <property type="molecule type" value="Genomic_DNA"/>
</dbReference>
<dbReference type="GO" id="GO:0005298">
    <property type="term" value="F:proline:sodium symporter activity"/>
    <property type="evidence" value="ECO:0007669"/>
    <property type="project" value="UniProtKB-UniRule"/>
</dbReference>
<evidence type="ECO:0000313" key="15">
    <source>
        <dbReference type="EMBL" id="VYU70681.1"/>
    </source>
</evidence>
<accession>A0A6N3H320</accession>